<sequence length="473" mass="53495">MISFCASPFWDWDYTWYSEYPRLTPCFENTVLAYTPAILLVLFGLLPWLVGRRKKQSLNGEPLSWTLLSLSRFVVSLLLTLTYGYSLVYKLAFDSSSGSSVTADLVHAVTFAIALKVQQNTRQNGQGSSMVLFFFWLMSVVCQLPKYSRHLQEVFALDSDLTDFSKIEFVVCATSYPMILVQFFLSCWTDARQDTRRPYLTAAPVSFIFMGWLSPLIFRRARNNVELEDIYSIPPAMTTRRNHNYMAKGDPTWKGVFYAIGIVSANFCSGMLVVHIDRILSFTGLNAKTVMVAAIYRKTLRLSSESQKVYTIGELINLISVDADRIFRLSITFGYVASGVPLIIITLVILWQYLGVACLAGVVVMLVIMPVVAIAVSIGNKYQTAQMKLKDKRLNTMAEMLSSVKVLKLFAWENLFMDKCSSVRSEEMGLLKKYSYLTALSFFILTCSSSMVALLMLMWALPFSKTLLDHEES</sequence>
<evidence type="ECO:0000313" key="2">
    <source>
        <dbReference type="Proteomes" id="UP000805193"/>
    </source>
</evidence>
<keyword evidence="2" id="KW-1185">Reference proteome</keyword>
<dbReference type="Proteomes" id="UP000805193">
    <property type="component" value="Unassembled WGS sequence"/>
</dbReference>
<proteinExistence type="predicted"/>
<gene>
    <name evidence="1" type="ORF">HPB47_022812</name>
</gene>
<accession>A0AC60QC31</accession>
<protein>
    <submittedName>
        <fullName evidence="1">Uncharacterized protein</fullName>
    </submittedName>
</protein>
<name>A0AC60QC31_IXOPE</name>
<organism evidence="1 2">
    <name type="scientific">Ixodes persulcatus</name>
    <name type="common">Taiga tick</name>
    <dbReference type="NCBI Taxonomy" id="34615"/>
    <lineage>
        <taxon>Eukaryota</taxon>
        <taxon>Metazoa</taxon>
        <taxon>Ecdysozoa</taxon>
        <taxon>Arthropoda</taxon>
        <taxon>Chelicerata</taxon>
        <taxon>Arachnida</taxon>
        <taxon>Acari</taxon>
        <taxon>Parasitiformes</taxon>
        <taxon>Ixodida</taxon>
        <taxon>Ixodoidea</taxon>
        <taxon>Ixodidae</taxon>
        <taxon>Ixodinae</taxon>
        <taxon>Ixodes</taxon>
    </lineage>
</organism>
<evidence type="ECO:0000313" key="1">
    <source>
        <dbReference type="EMBL" id="KAG0430323.1"/>
    </source>
</evidence>
<dbReference type="EMBL" id="JABSTQ010009336">
    <property type="protein sequence ID" value="KAG0430323.1"/>
    <property type="molecule type" value="Genomic_DNA"/>
</dbReference>
<reference evidence="1 2" key="1">
    <citation type="journal article" date="2020" name="Cell">
        <title>Large-Scale Comparative Analyses of Tick Genomes Elucidate Their Genetic Diversity and Vector Capacities.</title>
        <authorList>
            <consortium name="Tick Genome and Microbiome Consortium (TIGMIC)"/>
            <person name="Jia N."/>
            <person name="Wang J."/>
            <person name="Shi W."/>
            <person name="Du L."/>
            <person name="Sun Y."/>
            <person name="Zhan W."/>
            <person name="Jiang J.F."/>
            <person name="Wang Q."/>
            <person name="Zhang B."/>
            <person name="Ji P."/>
            <person name="Bell-Sakyi L."/>
            <person name="Cui X.M."/>
            <person name="Yuan T.T."/>
            <person name="Jiang B.G."/>
            <person name="Yang W.F."/>
            <person name="Lam T.T."/>
            <person name="Chang Q.C."/>
            <person name="Ding S.J."/>
            <person name="Wang X.J."/>
            <person name="Zhu J.G."/>
            <person name="Ruan X.D."/>
            <person name="Zhao L."/>
            <person name="Wei J.T."/>
            <person name="Ye R.Z."/>
            <person name="Que T.C."/>
            <person name="Du C.H."/>
            <person name="Zhou Y.H."/>
            <person name="Cheng J.X."/>
            <person name="Dai P.F."/>
            <person name="Guo W.B."/>
            <person name="Han X.H."/>
            <person name="Huang E.J."/>
            <person name="Li L.F."/>
            <person name="Wei W."/>
            <person name="Gao Y.C."/>
            <person name="Liu J.Z."/>
            <person name="Shao H.Z."/>
            <person name="Wang X."/>
            <person name="Wang C.C."/>
            <person name="Yang T.C."/>
            <person name="Huo Q.B."/>
            <person name="Li W."/>
            <person name="Chen H.Y."/>
            <person name="Chen S.E."/>
            <person name="Zhou L.G."/>
            <person name="Ni X.B."/>
            <person name="Tian J.H."/>
            <person name="Sheng Y."/>
            <person name="Liu T."/>
            <person name="Pan Y.S."/>
            <person name="Xia L.Y."/>
            <person name="Li J."/>
            <person name="Zhao F."/>
            <person name="Cao W.C."/>
        </authorList>
    </citation>
    <scope>NUCLEOTIDE SEQUENCE [LARGE SCALE GENOMIC DNA]</scope>
    <source>
        <strain evidence="1">Iper-2018</strain>
    </source>
</reference>
<comment type="caution">
    <text evidence="1">The sequence shown here is derived from an EMBL/GenBank/DDBJ whole genome shotgun (WGS) entry which is preliminary data.</text>
</comment>